<evidence type="ECO:0000313" key="12">
    <source>
        <dbReference type="EMBL" id="KNC25429.1"/>
    </source>
</evidence>
<dbReference type="InterPro" id="IPR032429">
    <property type="entry name" value="Nibrin_BRCT2"/>
</dbReference>
<evidence type="ECO:0000256" key="8">
    <source>
        <dbReference type="ARBA" id="ARBA00044757"/>
    </source>
</evidence>
<keyword evidence="14" id="KW-1185">Reference proteome</keyword>
<dbReference type="PANTHER" id="PTHR12162:SF0">
    <property type="entry name" value="NIBRIN"/>
    <property type="match status" value="1"/>
</dbReference>
<protein>
    <recommendedName>
        <fullName evidence="11">FHA domain-containing protein</fullName>
    </recommendedName>
</protein>
<feature type="region of interest" description="Disordered" evidence="10">
    <location>
        <begin position="459"/>
        <end position="527"/>
    </location>
</feature>
<dbReference type="EMBL" id="JRES01000240">
    <property type="protein sequence ID" value="KNC33040.1"/>
    <property type="molecule type" value="Genomic_DNA"/>
</dbReference>
<evidence type="ECO:0000256" key="6">
    <source>
        <dbReference type="ARBA" id="ARBA00023242"/>
    </source>
</evidence>
<dbReference type="InterPro" id="IPR036420">
    <property type="entry name" value="BRCT_dom_sf"/>
</dbReference>
<organism evidence="13 14">
    <name type="scientific">Lucilia cuprina</name>
    <name type="common">Green bottle fly</name>
    <name type="synonym">Australian sheep blowfly</name>
    <dbReference type="NCBI Taxonomy" id="7375"/>
    <lineage>
        <taxon>Eukaryota</taxon>
        <taxon>Metazoa</taxon>
        <taxon>Ecdysozoa</taxon>
        <taxon>Arthropoda</taxon>
        <taxon>Hexapoda</taxon>
        <taxon>Insecta</taxon>
        <taxon>Pterygota</taxon>
        <taxon>Neoptera</taxon>
        <taxon>Endopterygota</taxon>
        <taxon>Diptera</taxon>
        <taxon>Brachycera</taxon>
        <taxon>Muscomorpha</taxon>
        <taxon>Oestroidea</taxon>
        <taxon>Calliphoridae</taxon>
        <taxon>Luciliinae</taxon>
        <taxon>Lucilia</taxon>
    </lineage>
</organism>
<dbReference type="Pfam" id="PF00533">
    <property type="entry name" value="BRCT"/>
    <property type="match status" value="1"/>
</dbReference>
<feature type="compositionally biased region" description="Polar residues" evidence="10">
    <location>
        <begin position="459"/>
        <end position="479"/>
    </location>
</feature>
<keyword evidence="4" id="KW-0227">DNA damage</keyword>
<dbReference type="InterPro" id="IPR043014">
    <property type="entry name" value="Nibrin_BRCT2_sf"/>
</dbReference>
<proteinExistence type="inferred from homology"/>
<feature type="compositionally biased region" description="Acidic residues" evidence="10">
    <location>
        <begin position="492"/>
        <end position="502"/>
    </location>
</feature>
<dbReference type="GO" id="GO:0030870">
    <property type="term" value="C:Mre11 complex"/>
    <property type="evidence" value="ECO:0007669"/>
    <property type="project" value="InterPro"/>
</dbReference>
<dbReference type="PANTHER" id="PTHR12162">
    <property type="entry name" value="NIBRIN-RELATED"/>
    <property type="match status" value="1"/>
</dbReference>
<dbReference type="SUPFAM" id="SSF52113">
    <property type="entry name" value="BRCT domain"/>
    <property type="match status" value="1"/>
</dbReference>
<dbReference type="Gene3D" id="3.40.50.10980">
    <property type="entry name" value="Nibrin, BRCT2 domain"/>
    <property type="match status" value="1"/>
</dbReference>
<feature type="region of interest" description="Disordered" evidence="10">
    <location>
        <begin position="325"/>
        <end position="348"/>
    </location>
</feature>
<feature type="region of interest" description="Disordered" evidence="10">
    <location>
        <begin position="364"/>
        <end position="407"/>
    </location>
</feature>
<comment type="subcellular location">
    <subcellularLocation>
        <location evidence="2">Chromosome</location>
    </subcellularLocation>
    <subcellularLocation>
        <location evidence="1">Nucleus</location>
    </subcellularLocation>
</comment>
<dbReference type="Gene3D" id="2.60.200.20">
    <property type="match status" value="1"/>
</dbReference>
<evidence type="ECO:0000256" key="7">
    <source>
        <dbReference type="ARBA" id="ARBA00023306"/>
    </source>
</evidence>
<dbReference type="CDD" id="cd17741">
    <property type="entry name" value="BRCT_nibrin"/>
    <property type="match status" value="1"/>
</dbReference>
<dbReference type="InterPro" id="IPR001357">
    <property type="entry name" value="BRCT_dom"/>
</dbReference>
<dbReference type="InterPro" id="IPR040227">
    <property type="entry name" value="Nibrin-rel"/>
</dbReference>
<feature type="coiled-coil region" evidence="9">
    <location>
        <begin position="595"/>
        <end position="622"/>
    </location>
</feature>
<dbReference type="Pfam" id="PF16508">
    <property type="entry name" value="NIBRIN_BRCT_II"/>
    <property type="match status" value="1"/>
</dbReference>
<gene>
    <name evidence="12" type="ORF">FF38_05141</name>
    <name evidence="13" type="ORF">FF38_07148</name>
</gene>
<evidence type="ECO:0000256" key="4">
    <source>
        <dbReference type="ARBA" id="ARBA00022763"/>
    </source>
</evidence>
<evidence type="ECO:0000256" key="2">
    <source>
        <dbReference type="ARBA" id="ARBA00004286"/>
    </source>
</evidence>
<evidence type="ECO:0000313" key="14">
    <source>
        <dbReference type="Proteomes" id="UP000037069"/>
    </source>
</evidence>
<dbReference type="Gene3D" id="3.40.50.10190">
    <property type="entry name" value="BRCT domain"/>
    <property type="match status" value="1"/>
</dbReference>
<feature type="domain" description="FHA" evidence="11">
    <location>
        <begin position="22"/>
        <end position="72"/>
    </location>
</feature>
<evidence type="ECO:0000313" key="13">
    <source>
        <dbReference type="EMBL" id="KNC33040.1"/>
    </source>
</evidence>
<dbReference type="GO" id="GO:0000724">
    <property type="term" value="P:double-strand break repair via homologous recombination"/>
    <property type="evidence" value="ECO:0007669"/>
    <property type="project" value="TreeGrafter"/>
</dbReference>
<dbReference type="AlphaFoldDB" id="A0A0L0CL65"/>
<dbReference type="GO" id="GO:0003684">
    <property type="term" value="F:damaged DNA binding"/>
    <property type="evidence" value="ECO:0007669"/>
    <property type="project" value="TreeGrafter"/>
</dbReference>
<dbReference type="FunFam" id="3.40.50.10980:FF:000001">
    <property type="entry name" value="Nibrin"/>
    <property type="match status" value="1"/>
</dbReference>
<sequence length="710" mass="80487">MWYITHATSDQSVCFLPEKLKYSVGRLGADVELQDDICVSRAHAAFHLVETAVDQYKLELEDLGSKYGTFLNKDIETNTAVAKGRKIPVKNNDLVRFGRLQNIWKVQFMIIKTATSSLNRDDSLQLHRYISALGGTILDEWSTECTHLTMTDTCITMKLLHALVEQKPVVTLAYWKDLLNAANGVKVHLPKPELYKPDFEDDEINLNCNIKRKSLFKGYTFVFLNRKHYDTYSPIVRAAGGACKDLNSGVQKAFLIKDKVVVVEYTPSTQTQSSQTISTIADFLESNSKRIIPEYEIGFAILRCSLKTYCNPSYKMPNTAASLAASETTKDSNQIDLTEEHSTPSLNTESMDLVISETNENIVTSTPYVNPDNINPSPNKEGSGVASESEKPQENQRKRKVMSVDLNESDDDDLFQFQSKKTCTKKVDDETIKARATDTEPVQENLNKSSTINVFLQKTQNKNKTQSTLDQTVDQPSTSKETRKRPLIQVLNDDDEGNDDDLFSFGDTQKKKARKENNEEGEDDDLFSFKEKEAPTVAKPIRTIEVDEDSNDMEPTQQFIVVTKKPSIQMPKPKVLPRKISAIEWISSSLGKINIKKENNALIKSENDNENEKDNIIKTESEIKTEMGAEITITEDHRKWLESLKDAIEIQQVSLNNSMKNSDKSHYKFKNRSNDTTENLNDTVPNFKRFVKKYHIPSQNNSTGIKLHLR</sequence>
<accession>A0A0L0CL65</accession>
<evidence type="ECO:0000256" key="5">
    <source>
        <dbReference type="ARBA" id="ARBA00023204"/>
    </source>
</evidence>
<dbReference type="STRING" id="7375.A0A0L0CL65"/>
<keyword evidence="9" id="KW-0175">Coiled coil</keyword>
<keyword evidence="5" id="KW-0234">DNA repair</keyword>
<dbReference type="SUPFAM" id="SSF49879">
    <property type="entry name" value="SMAD/FHA domain"/>
    <property type="match status" value="1"/>
</dbReference>
<dbReference type="Pfam" id="PF00498">
    <property type="entry name" value="FHA"/>
    <property type="match status" value="1"/>
</dbReference>
<evidence type="ECO:0000259" key="11">
    <source>
        <dbReference type="PROSITE" id="PS50006"/>
    </source>
</evidence>
<dbReference type="GO" id="GO:0007095">
    <property type="term" value="P:mitotic G2 DNA damage checkpoint signaling"/>
    <property type="evidence" value="ECO:0007669"/>
    <property type="project" value="InterPro"/>
</dbReference>
<dbReference type="CDD" id="cd22667">
    <property type="entry name" value="FHA_NBN"/>
    <property type="match status" value="1"/>
</dbReference>
<dbReference type="EMBL" id="JRES01001117">
    <property type="protein sequence ID" value="KNC25429.1"/>
    <property type="molecule type" value="Genomic_DNA"/>
</dbReference>
<dbReference type="OMA" id="IQVRMCN"/>
<name>A0A0L0CL65_LUCCU</name>
<keyword evidence="6" id="KW-0539">Nucleus</keyword>
<evidence type="ECO:0000256" key="1">
    <source>
        <dbReference type="ARBA" id="ARBA00004123"/>
    </source>
</evidence>
<comment type="similarity">
    <text evidence="8">Belongs to the Nibrin family.</text>
</comment>
<reference evidence="13 14" key="1">
    <citation type="journal article" date="2015" name="Nat. Commun.">
        <title>Lucilia cuprina genome unlocks parasitic fly biology to underpin future interventions.</title>
        <authorList>
            <person name="Anstead C.A."/>
            <person name="Korhonen P.K."/>
            <person name="Young N.D."/>
            <person name="Hall R.S."/>
            <person name="Jex A.R."/>
            <person name="Murali S.C."/>
            <person name="Hughes D.S."/>
            <person name="Lee S.F."/>
            <person name="Perry T."/>
            <person name="Stroehlein A.J."/>
            <person name="Ansell B.R."/>
            <person name="Breugelmans B."/>
            <person name="Hofmann A."/>
            <person name="Qu J."/>
            <person name="Dugan S."/>
            <person name="Lee S.L."/>
            <person name="Chao H."/>
            <person name="Dinh H."/>
            <person name="Han Y."/>
            <person name="Doddapaneni H.V."/>
            <person name="Worley K.C."/>
            <person name="Muzny D.M."/>
            <person name="Ioannidis P."/>
            <person name="Waterhouse R.M."/>
            <person name="Zdobnov E.M."/>
            <person name="James P.J."/>
            <person name="Bagnall N.H."/>
            <person name="Kotze A.C."/>
            <person name="Gibbs R.A."/>
            <person name="Richards S."/>
            <person name="Batterham P."/>
            <person name="Gasser R.B."/>
        </authorList>
    </citation>
    <scope>NUCLEOTIDE SEQUENCE [LARGE SCALE GENOMIC DNA]</scope>
    <source>
        <strain evidence="13 14">LS</strain>
        <tissue evidence="13">Full body</tissue>
    </source>
</reference>
<comment type="caution">
    <text evidence="13">The sequence shown here is derived from an EMBL/GenBank/DDBJ whole genome shotgun (WGS) entry which is preliminary data.</text>
</comment>
<keyword evidence="3" id="KW-0158">Chromosome</keyword>
<feature type="compositionally biased region" description="Polar residues" evidence="10">
    <location>
        <begin position="364"/>
        <end position="380"/>
    </location>
</feature>
<dbReference type="InterPro" id="IPR000253">
    <property type="entry name" value="FHA_dom"/>
</dbReference>
<evidence type="ECO:0000256" key="3">
    <source>
        <dbReference type="ARBA" id="ARBA00022454"/>
    </source>
</evidence>
<feature type="compositionally biased region" description="Polar residues" evidence="10">
    <location>
        <begin position="325"/>
        <end position="336"/>
    </location>
</feature>
<dbReference type="InterPro" id="IPR008984">
    <property type="entry name" value="SMAD_FHA_dom_sf"/>
</dbReference>
<feature type="region of interest" description="Disordered" evidence="10">
    <location>
        <begin position="659"/>
        <end position="681"/>
    </location>
</feature>
<dbReference type="PROSITE" id="PS50006">
    <property type="entry name" value="FHA_DOMAIN"/>
    <property type="match status" value="1"/>
</dbReference>
<keyword evidence="7" id="KW-0131">Cell cycle</keyword>
<evidence type="ECO:0000256" key="9">
    <source>
        <dbReference type="SAM" id="Coils"/>
    </source>
</evidence>
<dbReference type="GO" id="GO:0005694">
    <property type="term" value="C:chromosome"/>
    <property type="evidence" value="ECO:0007669"/>
    <property type="project" value="UniProtKB-SubCell"/>
</dbReference>
<dbReference type="OrthoDB" id="552194at2759"/>
<evidence type="ECO:0000256" key="10">
    <source>
        <dbReference type="SAM" id="MobiDB-lite"/>
    </source>
</evidence>
<dbReference type="Proteomes" id="UP000037069">
    <property type="component" value="Unassembled WGS sequence"/>
</dbReference>